<feature type="region of interest" description="Disordered" evidence="1">
    <location>
        <begin position="341"/>
        <end position="382"/>
    </location>
</feature>
<protein>
    <submittedName>
        <fullName evidence="2">Uncharacterized protein</fullName>
    </submittedName>
</protein>
<dbReference type="Proteomes" id="UP001280581">
    <property type="component" value="Unassembled WGS sequence"/>
</dbReference>
<feature type="compositionally biased region" description="Basic residues" evidence="1">
    <location>
        <begin position="341"/>
        <end position="350"/>
    </location>
</feature>
<dbReference type="InterPro" id="IPR012340">
    <property type="entry name" value="NA-bd_OB-fold"/>
</dbReference>
<name>A0AAN6RHF9_9PLEO</name>
<evidence type="ECO:0000313" key="2">
    <source>
        <dbReference type="EMBL" id="KAK3210348.1"/>
    </source>
</evidence>
<proteinExistence type="predicted"/>
<dbReference type="AlphaFoldDB" id="A0AAN6RHF9"/>
<keyword evidence="3" id="KW-1185">Reference proteome</keyword>
<gene>
    <name evidence="2" type="ORF">GRF29_44g2474452</name>
</gene>
<evidence type="ECO:0000256" key="1">
    <source>
        <dbReference type="SAM" id="MobiDB-lite"/>
    </source>
</evidence>
<dbReference type="SUPFAM" id="SSF50249">
    <property type="entry name" value="Nucleic acid-binding proteins"/>
    <property type="match status" value="1"/>
</dbReference>
<organism evidence="2 3">
    <name type="scientific">Pseudopithomyces chartarum</name>
    <dbReference type="NCBI Taxonomy" id="1892770"/>
    <lineage>
        <taxon>Eukaryota</taxon>
        <taxon>Fungi</taxon>
        <taxon>Dikarya</taxon>
        <taxon>Ascomycota</taxon>
        <taxon>Pezizomycotina</taxon>
        <taxon>Dothideomycetes</taxon>
        <taxon>Pleosporomycetidae</taxon>
        <taxon>Pleosporales</taxon>
        <taxon>Massarineae</taxon>
        <taxon>Didymosphaeriaceae</taxon>
        <taxon>Pseudopithomyces</taxon>
    </lineage>
</organism>
<evidence type="ECO:0000313" key="3">
    <source>
        <dbReference type="Proteomes" id="UP001280581"/>
    </source>
</evidence>
<accession>A0AAN6RHF9</accession>
<sequence length="382" mass="42326">MRLKTLNGAPLRANLDFSPEALLPLETAARFPFQPRIQSEDTTEDLPFKWRHITPRNQRLKSDWSEPYLPNSAFQGSDLDVSFAIPGVGASLDTEQETTNFDTTMIQEDNELDEEFVYHSLIFNNTLLSSQIVDAAANDQSAGSQSFLDTSMGSTSSFATHSLQQSNTEGPILQIPLSLNLTTLGALPDAAHLRRIYPQTPTPNLLCVLAASPEDRVVITKKGGYKMRLCEIVVADDTRSSFKISFWQRTSSGSESHNALERTLQSIKTGDILLLRNVALNAFHNDVYGQSLNPSITRVRTSIEVLMGSSGISSRQLAALPAPVAATFTRVKKWANTHIASHRTVQKKRSNQSQRDSMPNKRVLRSSSRHDETLPPDTMESI</sequence>
<comment type="caution">
    <text evidence="2">The sequence shown here is derived from an EMBL/GenBank/DDBJ whole genome shotgun (WGS) entry which is preliminary data.</text>
</comment>
<dbReference type="EMBL" id="WVTA01000005">
    <property type="protein sequence ID" value="KAK3210348.1"/>
    <property type="molecule type" value="Genomic_DNA"/>
</dbReference>
<reference evidence="2 3" key="1">
    <citation type="submission" date="2021-02" db="EMBL/GenBank/DDBJ databases">
        <title>Genome assembly of Pseudopithomyces chartarum.</title>
        <authorList>
            <person name="Jauregui R."/>
            <person name="Singh J."/>
            <person name="Voisey C."/>
        </authorList>
    </citation>
    <scope>NUCLEOTIDE SEQUENCE [LARGE SCALE GENOMIC DNA]</scope>
    <source>
        <strain evidence="2 3">AGR01</strain>
    </source>
</reference>